<keyword evidence="1" id="KW-0472">Membrane</keyword>
<dbReference type="InterPro" id="IPR003609">
    <property type="entry name" value="Pan_app"/>
</dbReference>
<dbReference type="EMBL" id="MN739824">
    <property type="protein sequence ID" value="QHT27567.1"/>
    <property type="molecule type" value="Genomic_DNA"/>
</dbReference>
<sequence>MNISNSVNAEINSNVLDLETLQQQFNTTLQNYNSTYTNYLNSLPTFTDPSGLVTAYDVSNVEYIFLQGRMIIETTGQLISTTDLSNSDISGCQAICQSLSNCTGATFDSRNGKCMSYSGDYTLSNGGPNTNSYTAIIPMTTQLLTQLKGYNAQLTNLNNEILTTLKNTQPVLDEEIRLNNIAQLKAIGFKERLLAEELEIIRLLEEQEKYTQDKNDTYKVVNSYYTQYKISIFIIIILVVLSLVIFSGVKPKMFIITVILSMFFICKFNILYIILVVVLFKLYKLNIKNKVTKMPFPTKTSTSN</sequence>
<keyword evidence="1" id="KW-1133">Transmembrane helix</keyword>
<evidence type="ECO:0000259" key="2">
    <source>
        <dbReference type="Pfam" id="PF00024"/>
    </source>
</evidence>
<organism evidence="3">
    <name type="scientific">viral metagenome</name>
    <dbReference type="NCBI Taxonomy" id="1070528"/>
    <lineage>
        <taxon>unclassified sequences</taxon>
        <taxon>metagenomes</taxon>
        <taxon>organismal metagenomes</taxon>
    </lineage>
</organism>
<accession>A0A6C0EED2</accession>
<evidence type="ECO:0000256" key="1">
    <source>
        <dbReference type="SAM" id="Phobius"/>
    </source>
</evidence>
<feature type="transmembrane region" description="Helical" evidence="1">
    <location>
        <begin position="255"/>
        <end position="280"/>
    </location>
</feature>
<feature type="domain" description="Apple" evidence="2">
    <location>
        <begin position="87"/>
        <end position="123"/>
    </location>
</feature>
<dbReference type="AlphaFoldDB" id="A0A6C0EED2"/>
<proteinExistence type="predicted"/>
<protein>
    <recommendedName>
        <fullName evidence="2">Apple domain-containing protein</fullName>
    </recommendedName>
</protein>
<feature type="transmembrane region" description="Helical" evidence="1">
    <location>
        <begin position="230"/>
        <end position="249"/>
    </location>
</feature>
<evidence type="ECO:0000313" key="3">
    <source>
        <dbReference type="EMBL" id="QHT27567.1"/>
    </source>
</evidence>
<keyword evidence="1" id="KW-0812">Transmembrane</keyword>
<dbReference type="Pfam" id="PF00024">
    <property type="entry name" value="PAN_1"/>
    <property type="match status" value="1"/>
</dbReference>
<reference evidence="3" key="1">
    <citation type="journal article" date="2020" name="Nature">
        <title>Giant virus diversity and host interactions through global metagenomics.</title>
        <authorList>
            <person name="Schulz F."/>
            <person name="Roux S."/>
            <person name="Paez-Espino D."/>
            <person name="Jungbluth S."/>
            <person name="Walsh D.A."/>
            <person name="Denef V.J."/>
            <person name="McMahon K.D."/>
            <person name="Konstantinidis K.T."/>
            <person name="Eloe-Fadrosh E.A."/>
            <person name="Kyrpides N.C."/>
            <person name="Woyke T."/>
        </authorList>
    </citation>
    <scope>NUCLEOTIDE SEQUENCE</scope>
    <source>
        <strain evidence="3">GVMAG-M-3300023179-33</strain>
    </source>
</reference>
<name>A0A6C0EED2_9ZZZZ</name>
<dbReference type="Gene3D" id="3.50.4.10">
    <property type="entry name" value="Hepatocyte Growth Factor"/>
    <property type="match status" value="1"/>
</dbReference>